<gene>
    <name evidence="5" type="ORF">SAMN04487996_102124</name>
</gene>
<dbReference type="Gene3D" id="1.10.3290.10">
    <property type="entry name" value="Fido-like domain"/>
    <property type="match status" value="1"/>
</dbReference>
<evidence type="ECO:0000259" key="4">
    <source>
        <dbReference type="PROSITE" id="PS51459"/>
    </source>
</evidence>
<dbReference type="STRING" id="659014.SAMN04487996_102124"/>
<name>A0A1G6XCN1_9BACT</name>
<keyword evidence="2" id="KW-0547">Nucleotide-binding</keyword>
<feature type="binding site" evidence="2">
    <location>
        <begin position="230"/>
        <end position="231"/>
    </location>
    <ligand>
        <name>ATP</name>
        <dbReference type="ChEBI" id="CHEBI:30616"/>
    </ligand>
</feature>
<reference evidence="6" key="1">
    <citation type="submission" date="2016-10" db="EMBL/GenBank/DDBJ databases">
        <authorList>
            <person name="Varghese N."/>
            <person name="Submissions S."/>
        </authorList>
    </citation>
    <scope>NUCLEOTIDE SEQUENCE [LARGE SCALE GENOMIC DNA]</scope>
    <source>
        <strain evidence="6">DSM 25329</strain>
    </source>
</reference>
<feature type="binding site" evidence="2">
    <location>
        <begin position="198"/>
        <end position="205"/>
    </location>
    <ligand>
        <name>ATP</name>
        <dbReference type="ChEBI" id="CHEBI:30616"/>
    </ligand>
</feature>
<dbReference type="PROSITE" id="PS51459">
    <property type="entry name" value="FIDO"/>
    <property type="match status" value="1"/>
</dbReference>
<evidence type="ECO:0000313" key="6">
    <source>
        <dbReference type="Proteomes" id="UP000198748"/>
    </source>
</evidence>
<evidence type="ECO:0000313" key="5">
    <source>
        <dbReference type="EMBL" id="SDD75782.1"/>
    </source>
</evidence>
<evidence type="ECO:0000256" key="3">
    <source>
        <dbReference type="PIRSR" id="PIRSR640198-3"/>
    </source>
</evidence>
<proteinExistence type="predicted"/>
<keyword evidence="6" id="KW-1185">Reference proteome</keyword>
<keyword evidence="2" id="KW-0067">ATP-binding</keyword>
<evidence type="ECO:0000256" key="1">
    <source>
        <dbReference type="PIRSR" id="PIRSR640198-1"/>
    </source>
</evidence>
<feature type="domain" description="Fido" evidence="4">
    <location>
        <begin position="115"/>
        <end position="251"/>
    </location>
</feature>
<dbReference type="InterPro" id="IPR003812">
    <property type="entry name" value="Fido"/>
</dbReference>
<feature type="site" description="Important for autoinhibition of adenylyltransferase activity" evidence="3">
    <location>
        <position position="65"/>
    </location>
</feature>
<dbReference type="GO" id="GO:0005524">
    <property type="term" value="F:ATP binding"/>
    <property type="evidence" value="ECO:0007669"/>
    <property type="project" value="UniProtKB-KW"/>
</dbReference>
<dbReference type="SUPFAM" id="SSF140931">
    <property type="entry name" value="Fic-like"/>
    <property type="match status" value="1"/>
</dbReference>
<dbReference type="InterPro" id="IPR036597">
    <property type="entry name" value="Fido-like_dom_sf"/>
</dbReference>
<evidence type="ECO:0000256" key="2">
    <source>
        <dbReference type="PIRSR" id="PIRSR640198-2"/>
    </source>
</evidence>
<protein>
    <submittedName>
        <fullName evidence="5">Fic family protein</fullName>
    </submittedName>
</protein>
<dbReference type="EMBL" id="FNAN01000002">
    <property type="protein sequence ID" value="SDD75782.1"/>
    <property type="molecule type" value="Genomic_DNA"/>
</dbReference>
<dbReference type="Proteomes" id="UP000198748">
    <property type="component" value="Unassembled WGS sequence"/>
</dbReference>
<sequence>MNGNADISGMFEINLIDMYELQPFIARLYEKRDRIKSSRPIPASALSKIREGLALEWTYNSNSIEGNTLSLRETQLVLQEGITIQGKSLREHFEAHNHEKAIQYLYGLVSPGYSMRSIDILSLHGLVLRSIEDDFAGRVRNGGVRIAGANFVPPNARKVPDMLDELIEFTNSNPMGLNDVVLATIFHHRLVWIHPFFDGNGRTVRLAMNLLLMRAGFPPAIILKNDRKKYYDALNQANNGSYQKLGLLMTQALERSLNIYLNALPGYDNEYEPIVRIVEEPGVPYGQEYVSLLARQGKIDAYKEGNVWYTSREAVKDYVENRKRKR</sequence>
<dbReference type="Pfam" id="PF02661">
    <property type="entry name" value="Fic"/>
    <property type="match status" value="1"/>
</dbReference>
<feature type="binding site" evidence="2">
    <location>
        <position position="238"/>
    </location>
    <ligand>
        <name>ATP</name>
        <dbReference type="ChEBI" id="CHEBI:30616"/>
    </ligand>
</feature>
<accession>A0A1G6XCN1</accession>
<dbReference type="InterPro" id="IPR040198">
    <property type="entry name" value="Fido_containing"/>
</dbReference>
<dbReference type="PANTHER" id="PTHR13504">
    <property type="entry name" value="FIDO DOMAIN-CONTAINING PROTEIN DDB_G0283145"/>
    <property type="match status" value="1"/>
</dbReference>
<dbReference type="PANTHER" id="PTHR13504:SF38">
    <property type="entry name" value="FIDO DOMAIN-CONTAINING PROTEIN"/>
    <property type="match status" value="1"/>
</dbReference>
<dbReference type="AlphaFoldDB" id="A0A1G6XCN1"/>
<feature type="active site" evidence="1">
    <location>
        <position position="194"/>
    </location>
</feature>
<organism evidence="5 6">
    <name type="scientific">Dyadobacter soli</name>
    <dbReference type="NCBI Taxonomy" id="659014"/>
    <lineage>
        <taxon>Bacteria</taxon>
        <taxon>Pseudomonadati</taxon>
        <taxon>Bacteroidota</taxon>
        <taxon>Cytophagia</taxon>
        <taxon>Cytophagales</taxon>
        <taxon>Spirosomataceae</taxon>
        <taxon>Dyadobacter</taxon>
    </lineage>
</organism>